<feature type="transmembrane region" description="Helical" evidence="8">
    <location>
        <begin position="41"/>
        <end position="65"/>
    </location>
</feature>
<feature type="transmembrane region" description="Helical" evidence="8">
    <location>
        <begin position="136"/>
        <end position="155"/>
    </location>
</feature>
<evidence type="ECO:0000313" key="9">
    <source>
        <dbReference type="EMBL" id="CAH2712964.1"/>
    </source>
</evidence>
<dbReference type="SUPFAM" id="SSF81345">
    <property type="entry name" value="ABC transporter involved in vitamin B12 uptake, BtuC"/>
    <property type="match status" value="1"/>
</dbReference>
<keyword evidence="3" id="KW-0813">Transport</keyword>
<evidence type="ECO:0000256" key="2">
    <source>
        <dbReference type="ARBA" id="ARBA00007935"/>
    </source>
</evidence>
<evidence type="ECO:0000256" key="3">
    <source>
        <dbReference type="ARBA" id="ARBA00022448"/>
    </source>
</evidence>
<comment type="similarity">
    <text evidence="2">Belongs to the binding-protein-dependent transport system permease family. FecCD subfamily.</text>
</comment>
<sequence>MQRLSILKFLNNKYVAYGLAGIFLFISILLGISIGSVPVPMLTIIQIISAKLFGGISLGSIDPMYSSIVLNIRLPRVILAGLVGAALAIAGAAFQGLLRNPLADPYTLGVSSGASVGAVLTLFFHLSIPFIGSFTLPLLSILFSFLTIFLVLAFARKIERSMRVETIILTGIIFSSFLGALISLMIALTGDELRQIIGWLLGSVSMRGWEYIKIILPFFIIGSAILIFNAKELNAMSFGEERAQHLGVNVQKRKLVILTAGSILTGAAVAVSGTIGFVGLVIPHLSRIIWGPDHRHLLPLSILTGSGFLILADLLSRTIISPTELPIGVITALIGAPVFALILLQRKRMERSG</sequence>
<keyword evidence="6 8" id="KW-1133">Transmembrane helix</keyword>
<evidence type="ECO:0000256" key="4">
    <source>
        <dbReference type="ARBA" id="ARBA00022475"/>
    </source>
</evidence>
<evidence type="ECO:0000256" key="7">
    <source>
        <dbReference type="ARBA" id="ARBA00023136"/>
    </source>
</evidence>
<dbReference type="InterPro" id="IPR037294">
    <property type="entry name" value="ABC_BtuC-like"/>
</dbReference>
<dbReference type="Proteomes" id="UP000838308">
    <property type="component" value="Unassembled WGS sequence"/>
</dbReference>
<proteinExistence type="inferred from homology"/>
<dbReference type="Pfam" id="PF01032">
    <property type="entry name" value="FecCD"/>
    <property type="match status" value="1"/>
</dbReference>
<feature type="transmembrane region" description="Helical" evidence="8">
    <location>
        <begin position="14"/>
        <end position="35"/>
    </location>
</feature>
<name>A0ABN8KHP9_9BACI</name>
<feature type="transmembrane region" description="Helical" evidence="8">
    <location>
        <begin position="211"/>
        <end position="230"/>
    </location>
</feature>
<dbReference type="PANTHER" id="PTHR30472:SF25">
    <property type="entry name" value="ABC TRANSPORTER PERMEASE PROTEIN MJ0876-RELATED"/>
    <property type="match status" value="1"/>
</dbReference>
<dbReference type="Gene3D" id="1.10.3470.10">
    <property type="entry name" value="ABC transporter involved in vitamin B12 uptake, BtuC"/>
    <property type="match status" value="1"/>
</dbReference>
<accession>A0ABN8KHP9</accession>
<evidence type="ECO:0000256" key="6">
    <source>
        <dbReference type="ARBA" id="ARBA00022989"/>
    </source>
</evidence>
<feature type="transmembrane region" description="Helical" evidence="8">
    <location>
        <begin position="77"/>
        <end position="94"/>
    </location>
</feature>
<keyword evidence="7 8" id="KW-0472">Membrane</keyword>
<dbReference type="EMBL" id="CALBWS010000001">
    <property type="protein sequence ID" value="CAH2712964.1"/>
    <property type="molecule type" value="Genomic_DNA"/>
</dbReference>
<evidence type="ECO:0000256" key="8">
    <source>
        <dbReference type="SAM" id="Phobius"/>
    </source>
</evidence>
<evidence type="ECO:0000256" key="5">
    <source>
        <dbReference type="ARBA" id="ARBA00022692"/>
    </source>
</evidence>
<feature type="transmembrane region" description="Helical" evidence="8">
    <location>
        <begin position="167"/>
        <end position="190"/>
    </location>
</feature>
<dbReference type="RefSeq" id="WP_248733329.1">
    <property type="nucleotide sequence ID" value="NZ_CALBWS010000001.1"/>
</dbReference>
<evidence type="ECO:0000256" key="1">
    <source>
        <dbReference type="ARBA" id="ARBA00004651"/>
    </source>
</evidence>
<gene>
    <name evidence="9" type="primary">hmuU</name>
    <name evidence="9" type="ORF">BACCIP111895_00097</name>
</gene>
<protein>
    <submittedName>
        <fullName evidence="9">Hemin transport system permease protein HmuU</fullName>
    </submittedName>
</protein>
<feature type="transmembrane region" description="Helical" evidence="8">
    <location>
        <begin position="325"/>
        <end position="344"/>
    </location>
</feature>
<organism evidence="9 10">
    <name type="scientific">Neobacillus rhizosphaerae</name>
    <dbReference type="NCBI Taxonomy" id="2880965"/>
    <lineage>
        <taxon>Bacteria</taxon>
        <taxon>Bacillati</taxon>
        <taxon>Bacillota</taxon>
        <taxon>Bacilli</taxon>
        <taxon>Bacillales</taxon>
        <taxon>Bacillaceae</taxon>
        <taxon>Neobacillus</taxon>
    </lineage>
</organism>
<comment type="caution">
    <text evidence="9">The sequence shown here is derived from an EMBL/GenBank/DDBJ whole genome shotgun (WGS) entry which is preliminary data.</text>
</comment>
<dbReference type="InterPro" id="IPR000522">
    <property type="entry name" value="ABC_transptr_permease_BtuC"/>
</dbReference>
<evidence type="ECO:0000313" key="10">
    <source>
        <dbReference type="Proteomes" id="UP000838308"/>
    </source>
</evidence>
<dbReference type="CDD" id="cd06550">
    <property type="entry name" value="TM_ABC_iron-siderophores_like"/>
    <property type="match status" value="1"/>
</dbReference>
<keyword evidence="4" id="KW-1003">Cell membrane</keyword>
<dbReference type="PANTHER" id="PTHR30472">
    <property type="entry name" value="FERRIC ENTEROBACTIN TRANSPORT SYSTEM PERMEASE PROTEIN"/>
    <property type="match status" value="1"/>
</dbReference>
<reference evidence="9" key="1">
    <citation type="submission" date="2022-04" db="EMBL/GenBank/DDBJ databases">
        <authorList>
            <person name="Criscuolo A."/>
        </authorList>
    </citation>
    <scope>NUCLEOTIDE SEQUENCE</scope>
    <source>
        <strain evidence="9">CIP111895</strain>
    </source>
</reference>
<feature type="transmembrane region" description="Helical" evidence="8">
    <location>
        <begin position="255"/>
        <end position="285"/>
    </location>
</feature>
<keyword evidence="5 8" id="KW-0812">Transmembrane</keyword>
<keyword evidence="10" id="KW-1185">Reference proteome</keyword>
<comment type="subcellular location">
    <subcellularLocation>
        <location evidence="1">Cell membrane</location>
        <topology evidence="1">Multi-pass membrane protein</topology>
    </subcellularLocation>
</comment>